<organism evidence="9">
    <name type="scientific">Eremomyces bilateralis CBS 781.70</name>
    <dbReference type="NCBI Taxonomy" id="1392243"/>
    <lineage>
        <taxon>Eukaryota</taxon>
        <taxon>Fungi</taxon>
        <taxon>Dikarya</taxon>
        <taxon>Ascomycota</taxon>
        <taxon>Pezizomycotina</taxon>
        <taxon>Dothideomycetes</taxon>
        <taxon>Dothideomycetes incertae sedis</taxon>
        <taxon>Eremomycetales</taxon>
        <taxon>Eremomycetaceae</taxon>
        <taxon>Eremomyces</taxon>
    </lineage>
</organism>
<dbReference type="InterPro" id="IPR022684">
    <property type="entry name" value="Calpain_cysteine_protease"/>
</dbReference>
<evidence type="ECO:0000313" key="9">
    <source>
        <dbReference type="EMBL" id="KAF1810649.1"/>
    </source>
</evidence>
<evidence type="ECO:0000313" key="11">
    <source>
        <dbReference type="RefSeq" id="XP_033532280.1"/>
    </source>
</evidence>
<accession>A0A6G1FYK5</accession>
<dbReference type="InterPro" id="IPR038765">
    <property type="entry name" value="Papain-like_cys_pep_sf"/>
</dbReference>
<evidence type="ECO:0000256" key="2">
    <source>
        <dbReference type="ARBA" id="ARBA00022670"/>
    </source>
</evidence>
<dbReference type="GeneID" id="54422531"/>
<dbReference type="Proteomes" id="UP000504638">
    <property type="component" value="Unplaced"/>
</dbReference>
<keyword evidence="10" id="KW-1185">Reference proteome</keyword>
<protein>
    <submittedName>
        <fullName evidence="9 11">Cysteine proteinase</fullName>
    </submittedName>
</protein>
<feature type="region of interest" description="Disordered" evidence="7">
    <location>
        <begin position="79"/>
        <end position="109"/>
    </location>
</feature>
<keyword evidence="3 6" id="KW-0378">Hydrolase</keyword>
<feature type="compositionally biased region" description="Polar residues" evidence="7">
    <location>
        <begin position="1"/>
        <end position="28"/>
    </location>
</feature>
<dbReference type="AlphaFoldDB" id="A0A6G1FYK5"/>
<dbReference type="InterPro" id="IPR001300">
    <property type="entry name" value="Peptidase_C2_calpain_cat"/>
</dbReference>
<dbReference type="InterPro" id="IPR022682">
    <property type="entry name" value="Calpain_domain_III"/>
</dbReference>
<comment type="similarity">
    <text evidence="1">Belongs to the peptidase C2 family. PalB/RIM13 subfamily.</text>
</comment>
<feature type="region of interest" description="Disordered" evidence="7">
    <location>
        <begin position="804"/>
        <end position="844"/>
    </location>
</feature>
<dbReference type="Pfam" id="PF01067">
    <property type="entry name" value="Calpain_III"/>
    <property type="match status" value="1"/>
</dbReference>
<dbReference type="InterPro" id="IPR036213">
    <property type="entry name" value="Calpain_III_sf"/>
</dbReference>
<dbReference type="OrthoDB" id="167576at2759"/>
<name>A0A6G1FYK5_9PEZI</name>
<sequence length="957" mass="106040">MAGPPSSNAPVTAPSSSKVPEQHTMSANNKDEALKHLIAAIQVIMKDMDLASDPGDKAQLKVKCKSMLRQAEELKKIPSGSVSGVADGDADQKAQAKKPKKLVEPVSTRERSKAEQMLVLKAGALNGVKFHLWMKPPSASEFVLEGGKTQFTDVPDLKLSPHQTEFFVGFRRANDALPPPYMFKDRLHLGPTMQNARPIDLVQDAASDCSVVASLCALTSRAERGHAKILKNFFYPWDEKNDRPALSGSGKYVIRLNFNGGYRRCEVDDRLPVSDSSRTLHVIDRKNPSLLWPAIMEKAYLKLRGGYNFPGSNSGTDLWIMTGWIPEQVWLQDDDTIPATLWKRMFNAFQYGDILVTMGTGKMDHRVERELGLAGQHDYAVLDMKEKDSEKFILLKNPWVDGVAWKGSRIKQPSAEASSSGDASPMAGSSTLASYKDTPGLFWMTLNEVIQHFESIYLNWNPGLFQHRQDIHFSWNLDNRPCRFSVSFIENPQFSLTCEGGTVWLLLCRYFQNLLTSSDDDLLLDESTTEHELSGHINIYVYDKDGTPVYISGEPSPFARGKYVDSPQCLLKLDLPASHSKSAYTVVVSEQNLAARQHSFSMSAFSHSPLTLRHAVSKYAHTSNVSSEWSKPCAGGNANLQSFTTNPQYRLSFPENPSPASASLVLYLETPPANAHINVKLLHSAGKRLTSVSRRDIVADSGEYAKGCCVAEFQDLECKDYTIIVSTFDQGVLAPFTLRVDSTHKTSLQLLPQENAGRLPIRLYPASFNNVGASRTVNKVACPILPRRYMRLSIGAKFLRLSGSSGPSTPPLSQRPGSLSEADPFDSIASESIDGPPSPMKSIPALEPTRLYELRPTPSPLIRLSITLGREPDSRVLACTNNGEFGDSERGVRSEDFDLWPDLYRQGVVWMVVERLGGDGERETRGGPEERVGITMFVEGITDRGDVQVGKWRPWNH</sequence>
<evidence type="ECO:0000256" key="1">
    <source>
        <dbReference type="ARBA" id="ARBA00010193"/>
    </source>
</evidence>
<evidence type="ECO:0000259" key="8">
    <source>
        <dbReference type="PROSITE" id="PS50203"/>
    </source>
</evidence>
<dbReference type="SUPFAM" id="SSF54001">
    <property type="entry name" value="Cysteine proteinases"/>
    <property type="match status" value="1"/>
</dbReference>
<evidence type="ECO:0000256" key="3">
    <source>
        <dbReference type="ARBA" id="ARBA00022801"/>
    </source>
</evidence>
<gene>
    <name evidence="9 11" type="ORF">P152DRAFT_483730</name>
</gene>
<dbReference type="Gene3D" id="3.90.70.10">
    <property type="entry name" value="Cysteine proteinases"/>
    <property type="match status" value="1"/>
</dbReference>
<reference evidence="11" key="2">
    <citation type="submission" date="2020-04" db="EMBL/GenBank/DDBJ databases">
        <authorList>
            <consortium name="NCBI Genome Project"/>
        </authorList>
    </citation>
    <scope>NUCLEOTIDE SEQUENCE</scope>
    <source>
        <strain evidence="11">CBS 781.70</strain>
    </source>
</reference>
<dbReference type="PANTHER" id="PTHR46143">
    <property type="entry name" value="CALPAIN-7"/>
    <property type="match status" value="1"/>
</dbReference>
<dbReference type="PROSITE" id="PS50203">
    <property type="entry name" value="CALPAIN_CAT"/>
    <property type="match status" value="1"/>
</dbReference>
<dbReference type="SUPFAM" id="SSF49758">
    <property type="entry name" value="Calpain large subunit, middle domain (domain III)"/>
    <property type="match status" value="2"/>
</dbReference>
<dbReference type="Pfam" id="PF25435">
    <property type="entry name" value="PalB_C"/>
    <property type="match status" value="1"/>
</dbReference>
<feature type="active site" evidence="5 6">
    <location>
        <position position="397"/>
    </location>
</feature>
<evidence type="ECO:0000256" key="6">
    <source>
        <dbReference type="PROSITE-ProRule" id="PRU00239"/>
    </source>
</evidence>
<dbReference type="GO" id="GO:0006508">
    <property type="term" value="P:proteolysis"/>
    <property type="evidence" value="ECO:0007669"/>
    <property type="project" value="UniProtKB-KW"/>
</dbReference>
<reference evidence="9 11" key="1">
    <citation type="submission" date="2020-01" db="EMBL/GenBank/DDBJ databases">
        <authorList>
            <consortium name="DOE Joint Genome Institute"/>
            <person name="Haridas S."/>
            <person name="Albert R."/>
            <person name="Binder M."/>
            <person name="Bloem J."/>
            <person name="Labutti K."/>
            <person name="Salamov A."/>
            <person name="Andreopoulos B."/>
            <person name="Baker S.E."/>
            <person name="Barry K."/>
            <person name="Bills G."/>
            <person name="Bluhm B.H."/>
            <person name="Cannon C."/>
            <person name="Castanera R."/>
            <person name="Culley D.E."/>
            <person name="Daum C."/>
            <person name="Ezra D."/>
            <person name="Gonzalez J.B."/>
            <person name="Henrissat B."/>
            <person name="Kuo A."/>
            <person name="Liang C."/>
            <person name="Lipzen A."/>
            <person name="Lutzoni F."/>
            <person name="Magnuson J."/>
            <person name="Mondo S."/>
            <person name="Nolan M."/>
            <person name="Ohm R."/>
            <person name="Pangilinan J."/>
            <person name="Park H.-J."/>
            <person name="Ramirez L."/>
            <person name="Alfaro M."/>
            <person name="Sun H."/>
            <person name="Tritt A."/>
            <person name="Yoshinaga Y."/>
            <person name="Zwiers L.-H."/>
            <person name="Turgeon B.G."/>
            <person name="Goodwin S.B."/>
            <person name="Spatafora J.W."/>
            <person name="Crous P.W."/>
            <person name="Grigoriev I.V."/>
        </authorList>
    </citation>
    <scope>NUCLEOTIDE SEQUENCE</scope>
    <source>
        <strain evidence="9 11">CBS 781.70</strain>
    </source>
</reference>
<dbReference type="InterPro" id="IPR022683">
    <property type="entry name" value="Calpain_III"/>
</dbReference>
<keyword evidence="2 6" id="KW-0645">Protease</keyword>
<dbReference type="GO" id="GO:0004198">
    <property type="term" value="F:calcium-dependent cysteine-type endopeptidase activity"/>
    <property type="evidence" value="ECO:0007669"/>
    <property type="project" value="InterPro"/>
</dbReference>
<evidence type="ECO:0000256" key="7">
    <source>
        <dbReference type="SAM" id="MobiDB-lite"/>
    </source>
</evidence>
<evidence type="ECO:0000256" key="5">
    <source>
        <dbReference type="PIRSR" id="PIRSR622684-1"/>
    </source>
</evidence>
<proteinExistence type="inferred from homology"/>
<evidence type="ECO:0000313" key="10">
    <source>
        <dbReference type="Proteomes" id="UP000504638"/>
    </source>
</evidence>
<dbReference type="EMBL" id="ML975165">
    <property type="protein sequence ID" value="KAF1810649.1"/>
    <property type="molecule type" value="Genomic_DNA"/>
</dbReference>
<feature type="active site" evidence="5 6">
    <location>
        <position position="209"/>
    </location>
</feature>
<dbReference type="Gene3D" id="2.60.120.380">
    <property type="match status" value="1"/>
</dbReference>
<dbReference type="SMART" id="SM00230">
    <property type="entry name" value="CysPc"/>
    <property type="match status" value="1"/>
</dbReference>
<dbReference type="Pfam" id="PF00648">
    <property type="entry name" value="Peptidase_C2"/>
    <property type="match status" value="1"/>
</dbReference>
<reference evidence="11" key="3">
    <citation type="submission" date="2025-04" db="UniProtKB">
        <authorList>
            <consortium name="RefSeq"/>
        </authorList>
    </citation>
    <scope>IDENTIFICATION</scope>
    <source>
        <strain evidence="11">CBS 781.70</strain>
    </source>
</reference>
<dbReference type="PANTHER" id="PTHR46143:SF1">
    <property type="entry name" value="CALPAIN-7"/>
    <property type="match status" value="1"/>
</dbReference>
<dbReference type="SMART" id="SM00720">
    <property type="entry name" value="calpain_III"/>
    <property type="match status" value="1"/>
</dbReference>
<feature type="region of interest" description="Disordered" evidence="7">
    <location>
        <begin position="1"/>
        <end position="31"/>
    </location>
</feature>
<evidence type="ECO:0000256" key="4">
    <source>
        <dbReference type="ARBA" id="ARBA00022807"/>
    </source>
</evidence>
<feature type="domain" description="Calpain catalytic" evidence="8">
    <location>
        <begin position="167"/>
        <end position="462"/>
    </location>
</feature>
<dbReference type="InterPro" id="IPR051297">
    <property type="entry name" value="PalB/RIM13"/>
</dbReference>
<dbReference type="PRINTS" id="PR00704">
    <property type="entry name" value="CALPAIN"/>
</dbReference>
<feature type="active site" evidence="5 6">
    <location>
        <position position="377"/>
    </location>
</feature>
<dbReference type="RefSeq" id="XP_033532280.1">
    <property type="nucleotide sequence ID" value="XM_033681961.1"/>
</dbReference>
<keyword evidence="4 6" id="KW-0788">Thiol protease</keyword>